<sequence length="239" mass="26478">MYGERLARWERKVEWPLVIAALLFLAAYAAQILATPEGVVETVAEVVLKATWALFLLDYVVRLAIAERRWTWFWRHLLDLAIVALPMFRPLRLMRFFTIIALIQRNTGTMLRGRVAMFTIGATALTVFVAALAVYDAEQRSGGPISTFGDAVWWAFETITTVGYGDYYPVTVTGRIVAVGLMVGGIALIGVVTATLASWIVQRVSVEAEEASAATETQVEALRGEIAELKQMLREAPRA</sequence>
<comment type="subcellular location">
    <subcellularLocation>
        <location evidence="1">Membrane</location>
        <topology evidence="1">Multi-pass membrane protein</topology>
    </subcellularLocation>
</comment>
<evidence type="ECO:0000313" key="11">
    <source>
        <dbReference type="Proteomes" id="UP000072189"/>
    </source>
</evidence>
<keyword evidence="2" id="KW-0813">Transport</keyword>
<evidence type="ECO:0000256" key="8">
    <source>
        <dbReference type="SAM" id="Phobius"/>
    </source>
</evidence>
<dbReference type="PATRIC" id="fig|2033.7.peg.3304"/>
<evidence type="ECO:0000256" key="4">
    <source>
        <dbReference type="ARBA" id="ARBA00022989"/>
    </source>
</evidence>
<dbReference type="GO" id="GO:0005249">
    <property type="term" value="F:voltage-gated potassium channel activity"/>
    <property type="evidence" value="ECO:0007669"/>
    <property type="project" value="InterPro"/>
</dbReference>
<evidence type="ECO:0000256" key="2">
    <source>
        <dbReference type="ARBA" id="ARBA00022448"/>
    </source>
</evidence>
<keyword evidence="3 8" id="KW-0812">Transmembrane</keyword>
<evidence type="ECO:0000256" key="1">
    <source>
        <dbReference type="ARBA" id="ARBA00004141"/>
    </source>
</evidence>
<protein>
    <submittedName>
        <fullName evidence="10">Ion transporter</fullName>
    </submittedName>
</protein>
<dbReference type="InterPro" id="IPR013099">
    <property type="entry name" value="K_chnl_dom"/>
</dbReference>
<keyword evidence="6 8" id="KW-0472">Membrane</keyword>
<evidence type="ECO:0000256" key="6">
    <source>
        <dbReference type="ARBA" id="ARBA00023136"/>
    </source>
</evidence>
<dbReference type="SUPFAM" id="SSF81324">
    <property type="entry name" value="Voltage-gated potassium channels"/>
    <property type="match status" value="1"/>
</dbReference>
<dbReference type="Gene3D" id="1.10.287.70">
    <property type="match status" value="1"/>
</dbReference>
<feature type="transmembrane region" description="Helical" evidence="8">
    <location>
        <begin position="115"/>
        <end position="135"/>
    </location>
</feature>
<dbReference type="Proteomes" id="UP000072189">
    <property type="component" value="Unassembled WGS sequence"/>
</dbReference>
<dbReference type="PANTHER" id="PTHR11537">
    <property type="entry name" value="VOLTAGE-GATED POTASSIUM CHANNEL"/>
    <property type="match status" value="1"/>
</dbReference>
<organism evidence="10 11">
    <name type="scientific">Microbacterium testaceum</name>
    <name type="common">Aureobacterium testaceum</name>
    <name type="synonym">Brevibacterium testaceum</name>
    <dbReference type="NCBI Taxonomy" id="2033"/>
    <lineage>
        <taxon>Bacteria</taxon>
        <taxon>Bacillati</taxon>
        <taxon>Actinomycetota</taxon>
        <taxon>Actinomycetes</taxon>
        <taxon>Micrococcales</taxon>
        <taxon>Microbacteriaceae</taxon>
        <taxon>Microbacterium</taxon>
    </lineage>
</organism>
<feature type="domain" description="Potassium channel" evidence="9">
    <location>
        <begin position="124"/>
        <end position="201"/>
    </location>
</feature>
<name>A0A147F5N1_MICTE</name>
<feature type="transmembrane region" description="Helical" evidence="8">
    <location>
        <begin position="15"/>
        <end position="34"/>
    </location>
</feature>
<dbReference type="PANTHER" id="PTHR11537:SF254">
    <property type="entry name" value="POTASSIUM VOLTAGE-GATED CHANNEL PROTEIN SHAB"/>
    <property type="match status" value="1"/>
</dbReference>
<evidence type="ECO:0000259" key="9">
    <source>
        <dbReference type="Pfam" id="PF07885"/>
    </source>
</evidence>
<dbReference type="RefSeq" id="WP_058614572.1">
    <property type="nucleotide sequence ID" value="NZ_LDRV01000081.1"/>
</dbReference>
<evidence type="ECO:0000256" key="7">
    <source>
        <dbReference type="ARBA" id="ARBA00023303"/>
    </source>
</evidence>
<comment type="caution">
    <text evidence="10">The sequence shown here is derived from an EMBL/GenBank/DDBJ whole genome shotgun (WGS) entry which is preliminary data.</text>
</comment>
<feature type="transmembrane region" description="Helical" evidence="8">
    <location>
        <begin position="46"/>
        <end position="65"/>
    </location>
</feature>
<proteinExistence type="predicted"/>
<dbReference type="AlphaFoldDB" id="A0A147F5N1"/>
<dbReference type="Gene3D" id="1.20.5.110">
    <property type="match status" value="1"/>
</dbReference>
<dbReference type="EMBL" id="LDRV01000081">
    <property type="protein sequence ID" value="KTS09793.1"/>
    <property type="molecule type" value="Genomic_DNA"/>
</dbReference>
<dbReference type="GO" id="GO:0008076">
    <property type="term" value="C:voltage-gated potassium channel complex"/>
    <property type="evidence" value="ECO:0007669"/>
    <property type="project" value="InterPro"/>
</dbReference>
<evidence type="ECO:0000256" key="3">
    <source>
        <dbReference type="ARBA" id="ARBA00022692"/>
    </source>
</evidence>
<keyword evidence="7" id="KW-0407">Ion channel</keyword>
<gene>
    <name evidence="10" type="ORF">RSA3_12480</name>
</gene>
<keyword evidence="5" id="KW-0406">Ion transport</keyword>
<dbReference type="Pfam" id="PF07885">
    <property type="entry name" value="Ion_trans_2"/>
    <property type="match status" value="1"/>
</dbReference>
<dbReference type="GO" id="GO:0001508">
    <property type="term" value="P:action potential"/>
    <property type="evidence" value="ECO:0007669"/>
    <property type="project" value="TreeGrafter"/>
</dbReference>
<evidence type="ECO:0000256" key="5">
    <source>
        <dbReference type="ARBA" id="ARBA00023065"/>
    </source>
</evidence>
<accession>A0A147F5N1</accession>
<reference evidence="10 11" key="1">
    <citation type="journal article" date="2016" name="Front. Microbiol.">
        <title>Genomic Resource of Rice Seed Associated Bacteria.</title>
        <authorList>
            <person name="Midha S."/>
            <person name="Bansal K."/>
            <person name="Sharma S."/>
            <person name="Kumar N."/>
            <person name="Patil P.P."/>
            <person name="Chaudhry V."/>
            <person name="Patil P.B."/>
        </authorList>
    </citation>
    <scope>NUCLEOTIDE SEQUENCE [LARGE SCALE GENOMIC DNA]</scope>
    <source>
        <strain evidence="10 11">RSA3</strain>
    </source>
</reference>
<evidence type="ECO:0000313" key="10">
    <source>
        <dbReference type="EMBL" id="KTS09793.1"/>
    </source>
</evidence>
<dbReference type="InterPro" id="IPR028325">
    <property type="entry name" value="VG_K_chnl"/>
</dbReference>
<feature type="transmembrane region" description="Helical" evidence="8">
    <location>
        <begin position="176"/>
        <end position="201"/>
    </location>
</feature>
<keyword evidence="4 8" id="KW-1133">Transmembrane helix</keyword>